<sequence length="385" mass="43666">MPYSRDERAPKDYWLHFPAGSKSHSLGAALHSQRAAAGKRGWTPYDPYRADFRWRSGVCGDPLHGAQQHLKGGRFYYGGRIVQRYTQGALLGIGMSIVTHHNGFVEVHICDTAKCNGDISKSCFRKGGCTQLRRAYNPVCESAKSPHCGPIDRRYPGRWYLPCNSKQRWNDYRPQYATFRLPPHFYCEHCVLQWYWVAANTCNPPGVLDYFDGPNRPAWGSCSGQGGAKGGVTRIQPPCGRNRFPEEYMQCADIAIDRVPRARSARRVAPNPTPRPTPWARKSLAQLLLWADNKPLRELVNDAVIDISIYDGVLVEAVLVDAVRTPAVQFFVDGSKMNVDYRAPYFLQGKKAGMYWYDVPLNKRVRISAKANREWLTVHVTFVKR</sequence>
<feature type="domain" description="Chitin-binding type-4" evidence="1">
    <location>
        <begin position="83"/>
        <end position="254"/>
    </location>
</feature>
<organism evidence="2 3">
    <name type="scientific">Gracilariopsis chorda</name>
    <dbReference type="NCBI Taxonomy" id="448386"/>
    <lineage>
        <taxon>Eukaryota</taxon>
        <taxon>Rhodophyta</taxon>
        <taxon>Florideophyceae</taxon>
        <taxon>Rhodymeniophycidae</taxon>
        <taxon>Gracilariales</taxon>
        <taxon>Gracilariaceae</taxon>
        <taxon>Gracilariopsis</taxon>
    </lineage>
</organism>
<gene>
    <name evidence="2" type="ORF">BWQ96_08444</name>
</gene>
<dbReference type="Pfam" id="PF03067">
    <property type="entry name" value="LPMO_10"/>
    <property type="match status" value="1"/>
</dbReference>
<dbReference type="OrthoDB" id="64893at2759"/>
<evidence type="ECO:0000313" key="3">
    <source>
        <dbReference type="Proteomes" id="UP000247409"/>
    </source>
</evidence>
<dbReference type="AlphaFoldDB" id="A0A2V3II93"/>
<keyword evidence="3" id="KW-1185">Reference proteome</keyword>
<dbReference type="EMBL" id="NBIV01000192">
    <property type="protein sequence ID" value="PXF41825.1"/>
    <property type="molecule type" value="Genomic_DNA"/>
</dbReference>
<dbReference type="Proteomes" id="UP000247409">
    <property type="component" value="Unassembled WGS sequence"/>
</dbReference>
<reference evidence="2 3" key="1">
    <citation type="journal article" date="2018" name="Mol. Biol. Evol.">
        <title>Analysis of the draft genome of the red seaweed Gracilariopsis chorda provides insights into genome size evolution in Rhodophyta.</title>
        <authorList>
            <person name="Lee J."/>
            <person name="Yang E.C."/>
            <person name="Graf L."/>
            <person name="Yang J.H."/>
            <person name="Qiu H."/>
            <person name="Zel Zion U."/>
            <person name="Chan C.X."/>
            <person name="Stephens T.G."/>
            <person name="Weber A.P.M."/>
            <person name="Boo G.H."/>
            <person name="Boo S.M."/>
            <person name="Kim K.M."/>
            <person name="Shin Y."/>
            <person name="Jung M."/>
            <person name="Lee S.J."/>
            <person name="Yim H.S."/>
            <person name="Lee J.H."/>
            <person name="Bhattacharya D."/>
            <person name="Yoon H.S."/>
        </authorList>
    </citation>
    <scope>NUCLEOTIDE SEQUENCE [LARGE SCALE GENOMIC DNA]</scope>
    <source>
        <strain evidence="2 3">SKKU-2015</strain>
        <tissue evidence="2">Whole body</tissue>
    </source>
</reference>
<proteinExistence type="predicted"/>
<evidence type="ECO:0000259" key="1">
    <source>
        <dbReference type="Pfam" id="PF03067"/>
    </source>
</evidence>
<evidence type="ECO:0000313" key="2">
    <source>
        <dbReference type="EMBL" id="PXF41825.1"/>
    </source>
</evidence>
<accession>A0A2V3II93</accession>
<comment type="caution">
    <text evidence="2">The sequence shown here is derived from an EMBL/GenBank/DDBJ whole genome shotgun (WGS) entry which is preliminary data.</text>
</comment>
<protein>
    <recommendedName>
        <fullName evidence="1">Chitin-binding type-4 domain-containing protein</fullName>
    </recommendedName>
</protein>
<name>A0A2V3II93_9FLOR</name>
<dbReference type="InterPro" id="IPR004302">
    <property type="entry name" value="Cellulose/chitin-bd_N"/>
</dbReference>